<dbReference type="AlphaFoldDB" id="A0A9N9DHB1"/>
<reference evidence="1" key="1">
    <citation type="submission" date="2021-06" db="EMBL/GenBank/DDBJ databases">
        <authorList>
            <person name="Kallberg Y."/>
            <person name="Tangrot J."/>
            <person name="Rosling A."/>
        </authorList>
    </citation>
    <scope>NUCLEOTIDE SEQUENCE</scope>
    <source>
        <strain evidence="1">MA453B</strain>
    </source>
</reference>
<name>A0A9N9DHB1_9GLOM</name>
<gene>
    <name evidence="1" type="ORF">DERYTH_LOCUS9376</name>
</gene>
<dbReference type="Proteomes" id="UP000789405">
    <property type="component" value="Unassembled WGS sequence"/>
</dbReference>
<accession>A0A9N9DHB1</accession>
<comment type="caution">
    <text evidence="1">The sequence shown here is derived from an EMBL/GenBank/DDBJ whole genome shotgun (WGS) entry which is preliminary data.</text>
</comment>
<evidence type="ECO:0000313" key="1">
    <source>
        <dbReference type="EMBL" id="CAG8635559.1"/>
    </source>
</evidence>
<organism evidence="1 2">
    <name type="scientific">Dentiscutata erythropus</name>
    <dbReference type="NCBI Taxonomy" id="1348616"/>
    <lineage>
        <taxon>Eukaryota</taxon>
        <taxon>Fungi</taxon>
        <taxon>Fungi incertae sedis</taxon>
        <taxon>Mucoromycota</taxon>
        <taxon>Glomeromycotina</taxon>
        <taxon>Glomeromycetes</taxon>
        <taxon>Diversisporales</taxon>
        <taxon>Gigasporaceae</taxon>
        <taxon>Dentiscutata</taxon>
    </lineage>
</organism>
<protein>
    <submittedName>
        <fullName evidence="1">28800_t:CDS:1</fullName>
    </submittedName>
</protein>
<dbReference type="OrthoDB" id="2407359at2759"/>
<sequence length="224" mass="25950">ENRLNYKFRYVLFEDALTCFKMVLKYGYAIGEQVGNMTMTSGRIVTPTKLPEVISLSVVNSSRFIILGTKPEILEWLCTYSNIKLEVTLFDDVTEAPHVHVPDVVIDLLPTFNEYGYAKHNSLLDYIIPTHHPNPAEEPVRLEFRPTNPKDDENIDPYFRIIVNRGSAFGEIFNEIKDKWDSIVYPNMWDNLKHLATMSRQYLEDDQDHDNSSTLYQLKSVVVD</sequence>
<feature type="non-terminal residue" evidence="1">
    <location>
        <position position="1"/>
    </location>
</feature>
<proteinExistence type="predicted"/>
<evidence type="ECO:0000313" key="2">
    <source>
        <dbReference type="Proteomes" id="UP000789405"/>
    </source>
</evidence>
<keyword evidence="2" id="KW-1185">Reference proteome</keyword>
<dbReference type="EMBL" id="CAJVPY010005104">
    <property type="protein sequence ID" value="CAG8635559.1"/>
    <property type="molecule type" value="Genomic_DNA"/>
</dbReference>